<evidence type="ECO:0000256" key="3">
    <source>
        <dbReference type="ARBA" id="ARBA00022840"/>
    </source>
</evidence>
<dbReference type="AlphaFoldDB" id="A0A9P6NPZ8"/>
<dbReference type="GO" id="GO:0051026">
    <property type="term" value="P:chiasma assembly"/>
    <property type="evidence" value="ECO:0007669"/>
    <property type="project" value="TreeGrafter"/>
</dbReference>
<evidence type="ECO:0000259" key="5">
    <source>
        <dbReference type="PROSITE" id="PS00486"/>
    </source>
</evidence>
<dbReference type="SMART" id="SM00533">
    <property type="entry name" value="MUTSd"/>
    <property type="match status" value="1"/>
</dbReference>
<dbReference type="PANTHER" id="PTHR11361:SF20">
    <property type="entry name" value="MUTS PROTEIN HOMOLOG 5"/>
    <property type="match status" value="1"/>
</dbReference>
<dbReference type="InterPro" id="IPR027417">
    <property type="entry name" value="P-loop_NTPase"/>
</dbReference>
<dbReference type="InterPro" id="IPR017261">
    <property type="entry name" value="DNA_mismatch_repair_MutS/MSH"/>
</dbReference>
<gene>
    <name evidence="6" type="ORF">CROQUDRAFT_668766</name>
</gene>
<dbReference type="EMBL" id="MU167222">
    <property type="protein sequence ID" value="KAG0150073.1"/>
    <property type="molecule type" value="Genomic_DNA"/>
</dbReference>
<dbReference type="InterPro" id="IPR007696">
    <property type="entry name" value="DNA_mismatch_repair_MutS_core"/>
</dbReference>
<dbReference type="Gene3D" id="3.40.50.300">
    <property type="entry name" value="P-loop containing nucleotide triphosphate hydrolases"/>
    <property type="match status" value="1"/>
</dbReference>
<organism evidence="6 7">
    <name type="scientific">Cronartium quercuum f. sp. fusiforme G11</name>
    <dbReference type="NCBI Taxonomy" id="708437"/>
    <lineage>
        <taxon>Eukaryota</taxon>
        <taxon>Fungi</taxon>
        <taxon>Dikarya</taxon>
        <taxon>Basidiomycota</taxon>
        <taxon>Pucciniomycotina</taxon>
        <taxon>Pucciniomycetes</taxon>
        <taxon>Pucciniales</taxon>
        <taxon>Coleosporiaceae</taxon>
        <taxon>Cronartium</taxon>
    </lineage>
</organism>
<keyword evidence="7" id="KW-1185">Reference proteome</keyword>
<keyword evidence="3" id="KW-0067">ATP-binding</keyword>
<feature type="domain" description="DNA mismatch repair proteins mutS family" evidence="5">
    <location>
        <begin position="503"/>
        <end position="519"/>
    </location>
</feature>
<protein>
    <recommendedName>
        <fullName evidence="5">DNA mismatch repair proteins mutS family domain-containing protein</fullName>
    </recommendedName>
</protein>
<dbReference type="InterPro" id="IPR000432">
    <property type="entry name" value="DNA_mismatch_repair_MutS_C"/>
</dbReference>
<dbReference type="PIRSF" id="PIRSF037677">
    <property type="entry name" value="DNA_mis_repair_Msh6"/>
    <property type="match status" value="1"/>
</dbReference>
<accession>A0A9P6NPZ8</accession>
<comment type="similarity">
    <text evidence="1">Belongs to the DNA mismatch repair MutS family.</text>
</comment>
<evidence type="ECO:0000313" key="6">
    <source>
        <dbReference type="EMBL" id="KAG0150073.1"/>
    </source>
</evidence>
<sequence length="694" mass="77703">MTLNPMNSIGCAYYDSENGVLYLMEDAIDTSGKQELVSMRNFLHIGHESLDALQIFELEAHANVHSSKTKEGLSLYGILNECVTYAGKMLLKHWLLRPSTLPEVIGARADAVECFLRPENEECLGRIRQCLKQVANLPRTIIIISSGKGRVGEWRALLNFIRASEKIRSQAGLIESPLSLIARISSQDYTSELEVQAQKIDDVIDWDESKLNAGRVTVRTGVDDHLDELRENYAGLESKLEHLARKLGSETPFEFVHEFVIVYYPQIGYLCSVRRLSERPEAEVFMQQGWEFQFSNDTHDLYKNDYMRDLDHYIGDLTTSITDREIEIVNALEGSLEKLSPILLILSSALAELDCLLSLARVAHLREWVRPEIVEENLIQIQNGRHPLVEACVESYISNDTILVGGQGLKDDEPSAEEPSYRSMVVITGANFSGKSVYLKQVALIVILAQIGSYVPASGAQIGIHDAIFTRVTTTESSSRNASAFMIDLQQVSFMLRNCTQRSLLLIDEFGKGTDPIDGQALFCSLVQHLIKRGRRCPKTILSTHFHAVFSSGLMPRNLPIEYSHMSIVLSGPTRAQADVEPTYLYKLAPGLVTSSHALGCAALFGAPIHVRLRASRVSELLSKHEGLELIDEQLSEEATEEMNRLESVVRRFLETDFGDEGDVEDVMMGESGETAPNEVMRHLREVILQLEEY</sequence>
<dbReference type="Proteomes" id="UP000886653">
    <property type="component" value="Unassembled WGS sequence"/>
</dbReference>
<dbReference type="GO" id="GO:0140664">
    <property type="term" value="F:ATP-dependent DNA damage sensor activity"/>
    <property type="evidence" value="ECO:0007669"/>
    <property type="project" value="InterPro"/>
</dbReference>
<dbReference type="GO" id="GO:0005524">
    <property type="term" value="F:ATP binding"/>
    <property type="evidence" value="ECO:0007669"/>
    <property type="project" value="UniProtKB-KW"/>
</dbReference>
<dbReference type="InterPro" id="IPR036187">
    <property type="entry name" value="DNA_mismatch_repair_MutS_sf"/>
</dbReference>
<dbReference type="PANTHER" id="PTHR11361">
    <property type="entry name" value="DNA MISMATCH REPAIR PROTEIN MUTS FAMILY MEMBER"/>
    <property type="match status" value="1"/>
</dbReference>
<dbReference type="Gene3D" id="1.10.1420.10">
    <property type="match status" value="1"/>
</dbReference>
<dbReference type="OrthoDB" id="29596at2759"/>
<evidence type="ECO:0000256" key="4">
    <source>
        <dbReference type="ARBA" id="ARBA00023125"/>
    </source>
</evidence>
<reference evidence="6" key="1">
    <citation type="submission" date="2013-11" db="EMBL/GenBank/DDBJ databases">
        <title>Genome sequence of the fusiform rust pathogen reveals effectors for host alternation and coevolution with pine.</title>
        <authorList>
            <consortium name="DOE Joint Genome Institute"/>
            <person name="Smith K."/>
            <person name="Pendleton A."/>
            <person name="Kubisiak T."/>
            <person name="Anderson C."/>
            <person name="Salamov A."/>
            <person name="Aerts A."/>
            <person name="Riley R."/>
            <person name="Clum A."/>
            <person name="Lindquist E."/>
            <person name="Ence D."/>
            <person name="Campbell M."/>
            <person name="Kronenberg Z."/>
            <person name="Feau N."/>
            <person name="Dhillon B."/>
            <person name="Hamelin R."/>
            <person name="Burleigh J."/>
            <person name="Smith J."/>
            <person name="Yandell M."/>
            <person name="Nelson C."/>
            <person name="Grigoriev I."/>
            <person name="Davis J."/>
        </authorList>
    </citation>
    <scope>NUCLEOTIDE SEQUENCE</scope>
    <source>
        <strain evidence="6">G11</strain>
    </source>
</reference>
<dbReference type="GO" id="GO:0005634">
    <property type="term" value="C:nucleus"/>
    <property type="evidence" value="ECO:0007669"/>
    <property type="project" value="TreeGrafter"/>
</dbReference>
<keyword evidence="2" id="KW-0547">Nucleotide-binding</keyword>
<dbReference type="PROSITE" id="PS00486">
    <property type="entry name" value="DNA_MISMATCH_REPAIR_2"/>
    <property type="match status" value="1"/>
</dbReference>
<dbReference type="GO" id="GO:0006298">
    <property type="term" value="P:mismatch repair"/>
    <property type="evidence" value="ECO:0007669"/>
    <property type="project" value="InterPro"/>
</dbReference>
<comment type="caution">
    <text evidence="6">The sequence shown here is derived from an EMBL/GenBank/DDBJ whole genome shotgun (WGS) entry which is preliminary data.</text>
</comment>
<dbReference type="CDD" id="cd03281">
    <property type="entry name" value="ABC_MSH5_euk"/>
    <property type="match status" value="1"/>
</dbReference>
<evidence type="ECO:0000256" key="2">
    <source>
        <dbReference type="ARBA" id="ARBA00022741"/>
    </source>
</evidence>
<dbReference type="SUPFAM" id="SSF48334">
    <property type="entry name" value="DNA repair protein MutS, domain III"/>
    <property type="match status" value="1"/>
</dbReference>
<proteinExistence type="inferred from homology"/>
<dbReference type="Pfam" id="PF05192">
    <property type="entry name" value="MutS_III"/>
    <property type="match status" value="1"/>
</dbReference>
<evidence type="ECO:0000256" key="1">
    <source>
        <dbReference type="ARBA" id="ARBA00006271"/>
    </source>
</evidence>
<dbReference type="GO" id="GO:0030983">
    <property type="term" value="F:mismatched DNA binding"/>
    <property type="evidence" value="ECO:0007669"/>
    <property type="project" value="InterPro"/>
</dbReference>
<dbReference type="SUPFAM" id="SSF52540">
    <property type="entry name" value="P-loop containing nucleoside triphosphate hydrolases"/>
    <property type="match status" value="1"/>
</dbReference>
<dbReference type="SMART" id="SM00534">
    <property type="entry name" value="MUTSac"/>
    <property type="match status" value="1"/>
</dbReference>
<name>A0A9P6NPZ8_9BASI</name>
<dbReference type="Pfam" id="PF00488">
    <property type="entry name" value="MutS_V"/>
    <property type="match status" value="1"/>
</dbReference>
<evidence type="ECO:0000313" key="7">
    <source>
        <dbReference type="Proteomes" id="UP000886653"/>
    </source>
</evidence>
<dbReference type="InterPro" id="IPR045076">
    <property type="entry name" value="MutS"/>
</dbReference>
<keyword evidence="4" id="KW-0238">DNA-binding</keyword>